<evidence type="ECO:0000256" key="1">
    <source>
        <dbReference type="SAM" id="MobiDB-lite"/>
    </source>
</evidence>
<evidence type="ECO:0000313" key="2">
    <source>
        <dbReference type="Proteomes" id="UP000036681"/>
    </source>
</evidence>
<name>A0A0M3HXX3_ASCLU</name>
<dbReference type="AlphaFoldDB" id="A0A0M3HXX3"/>
<protein>
    <submittedName>
        <fullName evidence="3">Uncharacterized protein</fullName>
    </submittedName>
</protein>
<proteinExistence type="predicted"/>
<sequence>MPAVLRLPATQPGGTQPKPSTHHAASRLATASALPSNDACLLHAHLVIRLAAGLATRMTKFSRQKSSARFRQNDETKVSVERDYGRVGYVGGRRSEPEETMRQSVHSVCFDATSHLQRALSLDVSRAHSPRWDS</sequence>
<evidence type="ECO:0000313" key="3">
    <source>
        <dbReference type="WBParaSite" id="ALUE_0000826101-mRNA-1"/>
    </source>
</evidence>
<keyword evidence="2" id="KW-1185">Reference proteome</keyword>
<organism evidence="2 3">
    <name type="scientific">Ascaris lumbricoides</name>
    <name type="common">Giant roundworm</name>
    <dbReference type="NCBI Taxonomy" id="6252"/>
    <lineage>
        <taxon>Eukaryota</taxon>
        <taxon>Metazoa</taxon>
        <taxon>Ecdysozoa</taxon>
        <taxon>Nematoda</taxon>
        <taxon>Chromadorea</taxon>
        <taxon>Rhabditida</taxon>
        <taxon>Spirurina</taxon>
        <taxon>Ascaridomorpha</taxon>
        <taxon>Ascaridoidea</taxon>
        <taxon>Ascarididae</taxon>
        <taxon>Ascaris</taxon>
    </lineage>
</organism>
<reference evidence="3" key="1">
    <citation type="submission" date="2017-02" db="UniProtKB">
        <authorList>
            <consortium name="WormBaseParasite"/>
        </authorList>
    </citation>
    <scope>IDENTIFICATION</scope>
</reference>
<dbReference type="WBParaSite" id="ALUE_0000826101-mRNA-1">
    <property type="protein sequence ID" value="ALUE_0000826101-mRNA-1"/>
    <property type="gene ID" value="ALUE_0000826101"/>
</dbReference>
<dbReference type="Proteomes" id="UP000036681">
    <property type="component" value="Unplaced"/>
</dbReference>
<accession>A0A0M3HXX3</accession>
<feature type="region of interest" description="Disordered" evidence="1">
    <location>
        <begin position="1"/>
        <end position="23"/>
    </location>
</feature>